<organism evidence="1 2">
    <name type="scientific">Cupriavidus lacunae</name>
    <dbReference type="NCBI Taxonomy" id="2666307"/>
    <lineage>
        <taxon>Bacteria</taxon>
        <taxon>Pseudomonadati</taxon>
        <taxon>Pseudomonadota</taxon>
        <taxon>Betaproteobacteria</taxon>
        <taxon>Burkholderiales</taxon>
        <taxon>Burkholderiaceae</taxon>
        <taxon>Cupriavidus</taxon>
    </lineage>
</organism>
<sequence length="416" mass="47061">MQVLTYRNGGAWREVKDAQEDGNGRTIPDPALAEINRNLSDCFRCTNLVVLTGLGTSLHVNVQPKAPEESGPRAPQAGKRIAPTMADLWRECKANCGDRFNKVIMLTHFPTAKGENIEALLSHCKIAEEFLGDGEEKTQVKEFIAIVEQTVRDCVRFLDVEDEVGLHADFLRRLVRRSTRKLRTKVFTTNYDLCFEYAARKGRYVIVDGFSHTTPQVFDSLYFSYDIVKRESSPDSHDFIPNVFHLYKLHGSVDWTKNKNSGEIEKDPTSESPLLIYPRNTKYELSFEQPYLEMMSAFQTALRQPDTGLLVLGFGFNDNHLAEPILSAINSNLHLKVVVCDPGLGPWESKDKGVQDGNDAKHPYLSKLRYLIEHGDARLALISATFEQAVPLMPDIAAETDLEQHYERIRLMREAG</sequence>
<dbReference type="RefSeq" id="WP_115013169.1">
    <property type="nucleotide sequence ID" value="NZ_QKWJ01000002.1"/>
</dbReference>
<protein>
    <submittedName>
        <fullName evidence="1">SIR2 family protein</fullName>
    </submittedName>
</protein>
<dbReference type="EMBL" id="QKWJ01000002">
    <property type="protein sequence ID" value="RDK11896.1"/>
    <property type="molecule type" value="Genomic_DNA"/>
</dbReference>
<dbReference type="Proteomes" id="UP000255165">
    <property type="component" value="Unassembled WGS sequence"/>
</dbReference>
<keyword evidence="2" id="KW-1185">Reference proteome</keyword>
<accession>A0A370P220</accession>
<dbReference type="AlphaFoldDB" id="A0A370P220"/>
<proteinExistence type="predicted"/>
<name>A0A370P220_9BURK</name>
<dbReference type="Pfam" id="PF13289">
    <property type="entry name" value="SIR2_2"/>
    <property type="match status" value="1"/>
</dbReference>
<reference evidence="1 2" key="1">
    <citation type="submission" date="2018-06" db="EMBL/GenBank/DDBJ databases">
        <authorList>
            <person name="Feng T."/>
            <person name="Jeon C.O."/>
        </authorList>
    </citation>
    <scope>NUCLEOTIDE SEQUENCE [LARGE SCALE GENOMIC DNA]</scope>
    <source>
        <strain evidence="1 2">S23</strain>
    </source>
</reference>
<evidence type="ECO:0000313" key="2">
    <source>
        <dbReference type="Proteomes" id="UP000255165"/>
    </source>
</evidence>
<evidence type="ECO:0000313" key="1">
    <source>
        <dbReference type="EMBL" id="RDK11896.1"/>
    </source>
</evidence>
<gene>
    <name evidence="1" type="ORF">DN412_03100</name>
</gene>
<comment type="caution">
    <text evidence="1">The sequence shown here is derived from an EMBL/GenBank/DDBJ whole genome shotgun (WGS) entry which is preliminary data.</text>
</comment>